<keyword evidence="4 10" id="KW-0812">Transmembrane</keyword>
<feature type="transmembrane region" description="Helical" evidence="10">
    <location>
        <begin position="508"/>
        <end position="530"/>
    </location>
</feature>
<keyword evidence="6 10" id="KW-1133">Transmembrane helix</keyword>
<evidence type="ECO:0000313" key="12">
    <source>
        <dbReference type="Proteomes" id="UP000614350"/>
    </source>
</evidence>
<evidence type="ECO:0000256" key="7">
    <source>
        <dbReference type="ARBA" id="ARBA00023136"/>
    </source>
</evidence>
<evidence type="ECO:0000256" key="3">
    <source>
        <dbReference type="ARBA" id="ARBA00022606"/>
    </source>
</evidence>
<evidence type="ECO:0000256" key="2">
    <source>
        <dbReference type="ARBA" id="ARBA00022475"/>
    </source>
</evidence>
<dbReference type="GO" id="GO:0007165">
    <property type="term" value="P:signal transduction"/>
    <property type="evidence" value="ECO:0007669"/>
    <property type="project" value="UniProtKB-KW"/>
</dbReference>
<gene>
    <name evidence="11" type="ORF">HZH66_015459</name>
</gene>
<dbReference type="GO" id="GO:0004984">
    <property type="term" value="F:olfactory receptor activity"/>
    <property type="evidence" value="ECO:0007669"/>
    <property type="project" value="InterPro"/>
</dbReference>
<evidence type="ECO:0000256" key="4">
    <source>
        <dbReference type="ARBA" id="ARBA00022692"/>
    </source>
</evidence>
<feature type="transmembrane region" description="Helical" evidence="10">
    <location>
        <begin position="569"/>
        <end position="589"/>
    </location>
</feature>
<dbReference type="Pfam" id="PF02949">
    <property type="entry name" value="7tm_6"/>
    <property type="match status" value="1"/>
</dbReference>
<dbReference type="PANTHER" id="PTHR21137">
    <property type="entry name" value="ODORANT RECEPTOR"/>
    <property type="match status" value="1"/>
</dbReference>
<evidence type="ECO:0000256" key="6">
    <source>
        <dbReference type="ARBA" id="ARBA00022989"/>
    </source>
</evidence>
<sequence length="601" mass="69250">MNQKADITVSIRTIVLRGAESYYSQSTPTLFVIDDHLRLSIQPTPCTCITLFQTEFTREDVRPFSRQSLANLRRSKMGKNSIEEIGVANVLKSYNWNTRLLKCVGVWPLQIYDPIFLFFFLYLSIHCSLTFAHLIFSPKTVDNVVSNISENIILSMTLTKITITRINRESLGKLLIDVKEDSLSEKYKSKDEKEIFYKYTKLPPRFILTAVISMTLAILLYYVNGLKIGLQIAKQNNSMGYQLPYKVLVIIDLSDSRIYALLCVYQTMIIPSIVFGYVGFDCMFVNLSTQIVAQFAILSHKVKEILNNPENYHAGMKKLVLRHYRLIRLAERLENNFNIVIMQQLLGTTIHLCISGYHLLMSKETKDNITLVMFILYSFCVISTLFIYCFIGECLIQESTNFGNAIYNYEWYNLPATNSKFLLICMIRTKKPQYLTSGKFVVLSLTIFTDEIGIANVMRSFNWSSNLLKCVGIWPLKNYDSIFFFFFTYLSLQFSVTFAQLIHSPKTIYNVVSTVGETVFLMMTIIKITIARTKREALGKLFTEIKEYSLTEKYETKEEKLMFLNYTKLPPYFIAIIACSMTVSEFLYYTSGLTVGIQIGN</sequence>
<evidence type="ECO:0000313" key="11">
    <source>
        <dbReference type="EMBL" id="KAF7378672.1"/>
    </source>
</evidence>
<keyword evidence="2" id="KW-1003">Cell membrane</keyword>
<dbReference type="EMBL" id="JACSEA010000025">
    <property type="protein sequence ID" value="KAF7378672.1"/>
    <property type="molecule type" value="Genomic_DNA"/>
</dbReference>
<dbReference type="InterPro" id="IPR004117">
    <property type="entry name" value="7tm6_olfct_rcpt"/>
</dbReference>
<keyword evidence="3" id="KW-0716">Sensory transduction</keyword>
<proteinExistence type="predicted"/>
<keyword evidence="7 10" id="KW-0472">Membrane</keyword>
<accession>A0A834J0Z6</accession>
<comment type="subcellular location">
    <subcellularLocation>
        <location evidence="1">Cell membrane</location>
        <topology evidence="1">Multi-pass membrane protein</topology>
    </subcellularLocation>
</comment>
<evidence type="ECO:0000256" key="5">
    <source>
        <dbReference type="ARBA" id="ARBA00022725"/>
    </source>
</evidence>
<feature type="transmembrane region" description="Helical" evidence="10">
    <location>
        <begin position="115"/>
        <end position="136"/>
    </location>
</feature>
<feature type="transmembrane region" description="Helical" evidence="10">
    <location>
        <begin position="369"/>
        <end position="391"/>
    </location>
</feature>
<dbReference type="Proteomes" id="UP000614350">
    <property type="component" value="Unassembled WGS sequence"/>
</dbReference>
<evidence type="ECO:0000256" key="8">
    <source>
        <dbReference type="ARBA" id="ARBA00023170"/>
    </source>
</evidence>
<dbReference type="PANTHER" id="PTHR21137:SF35">
    <property type="entry name" value="ODORANT RECEPTOR 19A-RELATED"/>
    <property type="match status" value="1"/>
</dbReference>
<keyword evidence="5" id="KW-0552">Olfaction</keyword>
<keyword evidence="12" id="KW-1185">Reference proteome</keyword>
<name>A0A834J0Z6_VESVU</name>
<evidence type="ECO:0000256" key="9">
    <source>
        <dbReference type="ARBA" id="ARBA00023224"/>
    </source>
</evidence>
<evidence type="ECO:0000256" key="1">
    <source>
        <dbReference type="ARBA" id="ARBA00004651"/>
    </source>
</evidence>
<evidence type="ECO:0000256" key="10">
    <source>
        <dbReference type="SAM" id="Phobius"/>
    </source>
</evidence>
<reference evidence="11" key="1">
    <citation type="journal article" date="2020" name="G3 (Bethesda)">
        <title>High-Quality Assemblies for Three Invasive Social Wasps from the &lt;i&gt;Vespula&lt;/i&gt; Genus.</title>
        <authorList>
            <person name="Harrop T.W.R."/>
            <person name="Guhlin J."/>
            <person name="McLaughlin G.M."/>
            <person name="Permina E."/>
            <person name="Stockwell P."/>
            <person name="Gilligan J."/>
            <person name="Le Lec M.F."/>
            <person name="Gruber M.A.M."/>
            <person name="Quinn O."/>
            <person name="Lovegrove M."/>
            <person name="Duncan E.J."/>
            <person name="Remnant E.J."/>
            <person name="Van Eeckhoven J."/>
            <person name="Graham B."/>
            <person name="Knapp R.A."/>
            <person name="Langford K.W."/>
            <person name="Kronenberg Z."/>
            <person name="Press M.O."/>
            <person name="Eacker S.M."/>
            <person name="Wilson-Rankin E.E."/>
            <person name="Purcell J."/>
            <person name="Lester P.J."/>
            <person name="Dearden P.K."/>
        </authorList>
    </citation>
    <scope>NUCLEOTIDE SEQUENCE</scope>
    <source>
        <strain evidence="11">Marl-1</strain>
    </source>
</reference>
<feature type="transmembrane region" description="Helical" evidence="10">
    <location>
        <begin position="206"/>
        <end position="223"/>
    </location>
</feature>
<organism evidence="11 12">
    <name type="scientific">Vespula vulgaris</name>
    <name type="common">Yellow jacket</name>
    <name type="synonym">Wasp</name>
    <dbReference type="NCBI Taxonomy" id="7454"/>
    <lineage>
        <taxon>Eukaryota</taxon>
        <taxon>Metazoa</taxon>
        <taxon>Ecdysozoa</taxon>
        <taxon>Arthropoda</taxon>
        <taxon>Hexapoda</taxon>
        <taxon>Insecta</taxon>
        <taxon>Pterygota</taxon>
        <taxon>Neoptera</taxon>
        <taxon>Endopterygota</taxon>
        <taxon>Hymenoptera</taxon>
        <taxon>Apocrita</taxon>
        <taxon>Aculeata</taxon>
        <taxon>Vespoidea</taxon>
        <taxon>Vespidae</taxon>
        <taxon>Vespinae</taxon>
        <taxon>Vespula</taxon>
    </lineage>
</organism>
<dbReference type="AlphaFoldDB" id="A0A834J0Z6"/>
<feature type="transmembrane region" description="Helical" evidence="10">
    <location>
        <begin position="482"/>
        <end position="502"/>
    </location>
</feature>
<dbReference type="GO" id="GO:0005886">
    <property type="term" value="C:plasma membrane"/>
    <property type="evidence" value="ECO:0007669"/>
    <property type="project" value="UniProtKB-SubCell"/>
</dbReference>
<protein>
    <submittedName>
        <fullName evidence="11">Uncharacterized protein</fullName>
    </submittedName>
</protein>
<keyword evidence="8" id="KW-0675">Receptor</keyword>
<comment type="caution">
    <text evidence="11">The sequence shown here is derived from an EMBL/GenBank/DDBJ whole genome shotgun (WGS) entry which is preliminary data.</text>
</comment>
<keyword evidence="9" id="KW-0807">Transducer</keyword>
<feature type="transmembrane region" description="Helical" evidence="10">
    <location>
        <begin position="258"/>
        <end position="280"/>
    </location>
</feature>
<dbReference type="GO" id="GO:0005549">
    <property type="term" value="F:odorant binding"/>
    <property type="evidence" value="ECO:0007669"/>
    <property type="project" value="InterPro"/>
</dbReference>